<keyword evidence="4 10" id="KW-0812">Transmembrane</keyword>
<gene>
    <name evidence="12" type="ORF">OXH55_01190</name>
</gene>
<keyword evidence="13" id="KW-1185">Reference proteome</keyword>
<reference evidence="12" key="1">
    <citation type="submission" date="2022-12" db="EMBL/GenBank/DDBJ databases">
        <authorList>
            <person name="Wang J."/>
        </authorList>
    </citation>
    <scope>NUCLEOTIDE SEQUENCE</scope>
    <source>
        <strain evidence="12">HY-42-06</strain>
    </source>
</reference>
<dbReference type="Pfam" id="PF00015">
    <property type="entry name" value="MCPsignal"/>
    <property type="match status" value="1"/>
</dbReference>
<dbReference type="CDD" id="cd12913">
    <property type="entry name" value="PDC1_MCP_like"/>
    <property type="match status" value="1"/>
</dbReference>
<accession>A0ABT4CK14</accession>
<organism evidence="12 13">
    <name type="scientific">Clostridium ganghwense</name>
    <dbReference type="NCBI Taxonomy" id="312089"/>
    <lineage>
        <taxon>Bacteria</taxon>
        <taxon>Bacillati</taxon>
        <taxon>Bacillota</taxon>
        <taxon>Clostridia</taxon>
        <taxon>Eubacteriales</taxon>
        <taxon>Clostridiaceae</taxon>
        <taxon>Clostridium</taxon>
    </lineage>
</organism>
<name>A0ABT4CK14_9CLOT</name>
<evidence type="ECO:0000256" key="4">
    <source>
        <dbReference type="ARBA" id="ARBA00022692"/>
    </source>
</evidence>
<feature type="compositionally biased region" description="Low complexity" evidence="9">
    <location>
        <begin position="661"/>
        <end position="689"/>
    </location>
</feature>
<dbReference type="InterPro" id="IPR033479">
    <property type="entry name" value="dCache_1"/>
</dbReference>
<keyword evidence="6 10" id="KW-0472">Membrane</keyword>
<dbReference type="Proteomes" id="UP001079657">
    <property type="component" value="Unassembled WGS sequence"/>
</dbReference>
<keyword evidence="5 10" id="KW-1133">Transmembrane helix</keyword>
<proteinExistence type="predicted"/>
<keyword evidence="7 8" id="KW-0807">Transducer</keyword>
<dbReference type="Gene3D" id="1.10.287.950">
    <property type="entry name" value="Methyl-accepting chemotaxis protein"/>
    <property type="match status" value="1"/>
</dbReference>
<comment type="subcellular location">
    <subcellularLocation>
        <location evidence="1">Cell membrane</location>
        <topology evidence="1">Multi-pass membrane protein</topology>
    </subcellularLocation>
</comment>
<evidence type="ECO:0000256" key="1">
    <source>
        <dbReference type="ARBA" id="ARBA00004651"/>
    </source>
</evidence>
<dbReference type="Gene3D" id="3.30.450.20">
    <property type="entry name" value="PAS domain"/>
    <property type="match status" value="1"/>
</dbReference>
<feature type="region of interest" description="Disordered" evidence="9">
    <location>
        <begin position="661"/>
        <end position="708"/>
    </location>
</feature>
<dbReference type="EMBL" id="JAPQES010000001">
    <property type="protein sequence ID" value="MCY6369258.1"/>
    <property type="molecule type" value="Genomic_DNA"/>
</dbReference>
<dbReference type="CDD" id="cd12912">
    <property type="entry name" value="PDC2_MCP_like"/>
    <property type="match status" value="1"/>
</dbReference>
<dbReference type="PANTHER" id="PTHR32089:SF112">
    <property type="entry name" value="LYSOZYME-LIKE PROTEIN-RELATED"/>
    <property type="match status" value="1"/>
</dbReference>
<evidence type="ECO:0000256" key="10">
    <source>
        <dbReference type="SAM" id="Phobius"/>
    </source>
</evidence>
<dbReference type="SMART" id="SM00283">
    <property type="entry name" value="MA"/>
    <property type="match status" value="1"/>
</dbReference>
<dbReference type="PANTHER" id="PTHR32089">
    <property type="entry name" value="METHYL-ACCEPTING CHEMOTAXIS PROTEIN MCPB"/>
    <property type="match status" value="1"/>
</dbReference>
<evidence type="ECO:0000313" key="12">
    <source>
        <dbReference type="EMBL" id="MCY6369258.1"/>
    </source>
</evidence>
<dbReference type="RefSeq" id="WP_268047575.1">
    <property type="nucleotide sequence ID" value="NZ_JAPQES010000001.1"/>
</dbReference>
<sequence length="708" mass="79363">MLKESKSKKESRKKLTEILKFRKISTKITLAITVLVFMLSFILTTINISRSSKIIEKEAKKNLELLCESKANKFNLILQKSESSIQSLSDNIFGYFDPISLKNDEEYAKEFDKVISQIVKEVMKESKALSIYAVFNPDLIGKAYDINFSMKNGQLKREDMFSIEEFKENSEKMSWYYTAAKEKKPIWLKPYFWKAYNTEIISYVVPLYVDDKLIGVIGADLDFKIFKDDINNIKVYDNGYAFLLDDKYNYLVHPTLTMEDNMAKIGDGAFTFITEIMNKQKSALVECKYNGEDKIMSFAKVSNGDVIVLTASKSEIFTQMESLRWFMILLAIVGVFIVSIIGLFLGKNISKPILKVTELLNKTEQLDLEYDSSCEFMLDYKDETGVMARALLNTRRTLRQFIGNIKQNFDNINDEANNLASVSQEMSSSSENVSNAIQEVARGSGEQAEGLIDTSKILNEFSEELESIVQAIKEIDINAKGVQTVADKSNNNMQVVVETVVNVRDSFQELILKITSLNTNISKINEISNLINNIADQTNLLALNAAIEAARAGEAGKGFAVVADEIRKLAEQSKSSAEDINGLVNKILEDTDNMVQTTDVVNGELHNQNKDINIAINSFKEIISAIDEIIPQIEVVDNSALNINSKKDNIVEKVEEASAVSEEVSASSEEIAASSEEMSASTEEVTSAAQTLNNMTEKMTGEINKFKL</sequence>
<dbReference type="InterPro" id="IPR004089">
    <property type="entry name" value="MCPsignal_dom"/>
</dbReference>
<evidence type="ECO:0000256" key="2">
    <source>
        <dbReference type="ARBA" id="ARBA00022475"/>
    </source>
</evidence>
<feature type="transmembrane region" description="Helical" evidence="10">
    <location>
        <begin position="28"/>
        <end position="48"/>
    </location>
</feature>
<evidence type="ECO:0000313" key="13">
    <source>
        <dbReference type="Proteomes" id="UP001079657"/>
    </source>
</evidence>
<dbReference type="Pfam" id="PF02743">
    <property type="entry name" value="dCache_1"/>
    <property type="match status" value="1"/>
</dbReference>
<evidence type="ECO:0000256" key="7">
    <source>
        <dbReference type="ARBA" id="ARBA00023224"/>
    </source>
</evidence>
<evidence type="ECO:0000256" key="9">
    <source>
        <dbReference type="SAM" id="MobiDB-lite"/>
    </source>
</evidence>
<evidence type="ECO:0000256" key="3">
    <source>
        <dbReference type="ARBA" id="ARBA00022500"/>
    </source>
</evidence>
<evidence type="ECO:0000256" key="6">
    <source>
        <dbReference type="ARBA" id="ARBA00023136"/>
    </source>
</evidence>
<feature type="domain" description="Methyl-accepting transducer" evidence="11">
    <location>
        <begin position="422"/>
        <end position="672"/>
    </location>
</feature>
<comment type="caution">
    <text evidence="12">The sequence shown here is derived from an EMBL/GenBank/DDBJ whole genome shotgun (WGS) entry which is preliminary data.</text>
</comment>
<protein>
    <submittedName>
        <fullName evidence="12">Methyl-accepting chemotaxis protein</fullName>
    </submittedName>
</protein>
<keyword evidence="2" id="KW-1003">Cell membrane</keyword>
<evidence type="ECO:0000256" key="8">
    <source>
        <dbReference type="PROSITE-ProRule" id="PRU00284"/>
    </source>
</evidence>
<dbReference type="PROSITE" id="PS50111">
    <property type="entry name" value="CHEMOTAXIS_TRANSDUC_2"/>
    <property type="match status" value="1"/>
</dbReference>
<evidence type="ECO:0000259" key="11">
    <source>
        <dbReference type="PROSITE" id="PS50111"/>
    </source>
</evidence>
<keyword evidence="3" id="KW-0145">Chemotaxis</keyword>
<dbReference type="SUPFAM" id="SSF58104">
    <property type="entry name" value="Methyl-accepting chemotaxis protein (MCP) signaling domain"/>
    <property type="match status" value="1"/>
</dbReference>
<evidence type="ECO:0000256" key="5">
    <source>
        <dbReference type="ARBA" id="ARBA00022989"/>
    </source>
</evidence>
<feature type="transmembrane region" description="Helical" evidence="10">
    <location>
        <begin position="323"/>
        <end position="345"/>
    </location>
</feature>